<evidence type="ECO:0000256" key="2">
    <source>
        <dbReference type="ARBA" id="ARBA00023002"/>
    </source>
</evidence>
<keyword evidence="1" id="KW-0285">Flavoprotein</keyword>
<dbReference type="Gene3D" id="3.50.50.60">
    <property type="entry name" value="FAD/NAD(P)-binding domain"/>
    <property type="match status" value="1"/>
</dbReference>
<accession>A0ABD5RH58</accession>
<evidence type="ECO:0000256" key="1">
    <source>
        <dbReference type="ARBA" id="ARBA00022630"/>
    </source>
</evidence>
<dbReference type="PRINTS" id="PR00469">
    <property type="entry name" value="PNDRDTASEII"/>
</dbReference>
<reference evidence="4 5" key="1">
    <citation type="journal article" date="2019" name="Int. J. Syst. Evol. Microbiol.">
        <title>The Global Catalogue of Microorganisms (GCM) 10K type strain sequencing project: providing services to taxonomists for standard genome sequencing and annotation.</title>
        <authorList>
            <consortium name="The Broad Institute Genomics Platform"/>
            <consortium name="The Broad Institute Genome Sequencing Center for Infectious Disease"/>
            <person name="Wu L."/>
            <person name="Ma J."/>
        </authorList>
    </citation>
    <scope>NUCLEOTIDE SEQUENCE [LARGE SCALE GENOMIC DNA]</scope>
    <source>
        <strain evidence="4 5">CGMCC 1.12237</strain>
    </source>
</reference>
<dbReference type="AlphaFoldDB" id="A0ABD5RH58"/>
<dbReference type="Pfam" id="PF07992">
    <property type="entry name" value="Pyr_redox_2"/>
    <property type="match status" value="1"/>
</dbReference>
<evidence type="ECO:0000313" key="5">
    <source>
        <dbReference type="Proteomes" id="UP001596201"/>
    </source>
</evidence>
<dbReference type="RefSeq" id="WP_227231219.1">
    <property type="nucleotide sequence ID" value="NZ_JAJCVJ010000003.1"/>
</dbReference>
<feature type="domain" description="FAD/NAD(P)-binding" evidence="3">
    <location>
        <begin position="13"/>
        <end position="55"/>
    </location>
</feature>
<dbReference type="Proteomes" id="UP001596201">
    <property type="component" value="Unassembled WGS sequence"/>
</dbReference>
<dbReference type="InterPro" id="IPR050097">
    <property type="entry name" value="Ferredoxin-NADP_redctase_2"/>
</dbReference>
<dbReference type="InterPro" id="IPR023753">
    <property type="entry name" value="FAD/NAD-binding_dom"/>
</dbReference>
<keyword evidence="2" id="KW-0560">Oxidoreductase</keyword>
<dbReference type="SUPFAM" id="SSF51905">
    <property type="entry name" value="FAD/NAD(P)-binding domain"/>
    <property type="match status" value="1"/>
</dbReference>
<dbReference type="PANTHER" id="PTHR48105">
    <property type="entry name" value="THIOREDOXIN REDUCTASE 1-RELATED-RELATED"/>
    <property type="match status" value="1"/>
</dbReference>
<keyword evidence="5" id="KW-1185">Reference proteome</keyword>
<organism evidence="4 5">
    <name type="scientific">Salinirubrum litoreum</name>
    <dbReference type="NCBI Taxonomy" id="1126234"/>
    <lineage>
        <taxon>Archaea</taxon>
        <taxon>Methanobacteriati</taxon>
        <taxon>Methanobacteriota</taxon>
        <taxon>Stenosarchaea group</taxon>
        <taxon>Halobacteria</taxon>
        <taxon>Halobacteriales</taxon>
        <taxon>Haloferacaceae</taxon>
        <taxon>Salinirubrum</taxon>
    </lineage>
</organism>
<evidence type="ECO:0000259" key="3">
    <source>
        <dbReference type="Pfam" id="PF07992"/>
    </source>
</evidence>
<sequence length="310" mass="34569">MGHSSQRERAVDHDVVIVGGGPAGCAAALFTARYGLDTVVFDKGSAALRRCAYLENYLGFPGGIDVGVFHDLLHAHVEEVGGEIVPETVVSVEREDADDPFVVETQTGRRCTASSVVAAAWYDGSYLRSLDEDAMFTEEEHHGEVEERFDTEYADADGRTPIEGLYVASPAGDRSAQAIVVAGHGAHVARCLLEDRRHRRGYSGGVAPHYDWLRGDAEFAGEWADRDRWREWFHNEIEADEVADDRLADLRERYIDRAFETRRTDEEIDEEAERGLRRLVDTIGTDRVLDAIDDAEIEQYVGDRGEPARE</sequence>
<name>A0ABD5RH58_9EURY</name>
<gene>
    <name evidence="4" type="ORF">ACFPJ5_19745</name>
</gene>
<comment type="caution">
    <text evidence="4">The sequence shown here is derived from an EMBL/GenBank/DDBJ whole genome shotgun (WGS) entry which is preliminary data.</text>
</comment>
<dbReference type="InterPro" id="IPR036188">
    <property type="entry name" value="FAD/NAD-bd_sf"/>
</dbReference>
<dbReference type="EMBL" id="JBHSKX010000004">
    <property type="protein sequence ID" value="MFC5369166.1"/>
    <property type="molecule type" value="Genomic_DNA"/>
</dbReference>
<dbReference type="GO" id="GO:0016491">
    <property type="term" value="F:oxidoreductase activity"/>
    <property type="evidence" value="ECO:0007669"/>
    <property type="project" value="UniProtKB-KW"/>
</dbReference>
<protein>
    <submittedName>
        <fullName evidence="4">FAD-dependent oxidoreductase</fullName>
    </submittedName>
</protein>
<proteinExistence type="predicted"/>
<evidence type="ECO:0000313" key="4">
    <source>
        <dbReference type="EMBL" id="MFC5369166.1"/>
    </source>
</evidence>